<evidence type="ECO:0000313" key="1">
    <source>
        <dbReference type="EMBL" id="GAH96738.1"/>
    </source>
</evidence>
<protein>
    <submittedName>
        <fullName evidence="1">Uncharacterized protein</fullName>
    </submittedName>
</protein>
<comment type="caution">
    <text evidence="1">The sequence shown here is derived from an EMBL/GenBank/DDBJ whole genome shotgun (WGS) entry which is preliminary data.</text>
</comment>
<gene>
    <name evidence="1" type="ORF">S06H3_01306</name>
</gene>
<name>X1LRF7_9ZZZZ</name>
<dbReference type="AlphaFoldDB" id="X1LRF7"/>
<sequence length="66" mass="7947">MIHYELFFFYIAGFKPKDVVKQFGYTRGTAYRFYHIYREARKRAISIIGSKHSVSPRREKKLNTLD</sequence>
<organism evidence="1">
    <name type="scientific">marine sediment metagenome</name>
    <dbReference type="NCBI Taxonomy" id="412755"/>
    <lineage>
        <taxon>unclassified sequences</taxon>
        <taxon>metagenomes</taxon>
        <taxon>ecological metagenomes</taxon>
    </lineage>
</organism>
<dbReference type="EMBL" id="BARV01000319">
    <property type="protein sequence ID" value="GAH96738.1"/>
    <property type="molecule type" value="Genomic_DNA"/>
</dbReference>
<reference evidence="1" key="1">
    <citation type="journal article" date="2014" name="Front. Microbiol.">
        <title>High frequency of phylogenetically diverse reductive dehalogenase-homologous genes in deep subseafloor sedimentary metagenomes.</title>
        <authorList>
            <person name="Kawai M."/>
            <person name="Futagami T."/>
            <person name="Toyoda A."/>
            <person name="Takaki Y."/>
            <person name="Nishi S."/>
            <person name="Hori S."/>
            <person name="Arai W."/>
            <person name="Tsubouchi T."/>
            <person name="Morono Y."/>
            <person name="Uchiyama I."/>
            <person name="Ito T."/>
            <person name="Fujiyama A."/>
            <person name="Inagaki F."/>
            <person name="Takami H."/>
        </authorList>
    </citation>
    <scope>NUCLEOTIDE SEQUENCE</scope>
    <source>
        <strain evidence="1">Expedition CK06-06</strain>
    </source>
</reference>
<accession>X1LRF7</accession>
<proteinExistence type="predicted"/>